<evidence type="ECO:0000313" key="2">
    <source>
        <dbReference type="Proteomes" id="UP001497644"/>
    </source>
</evidence>
<evidence type="ECO:0000313" key="1">
    <source>
        <dbReference type="EMBL" id="CAL1671888.1"/>
    </source>
</evidence>
<accession>A0AAV2MWL2</accession>
<keyword evidence="2" id="KW-1185">Reference proteome</keyword>
<dbReference type="Proteomes" id="UP001497644">
    <property type="component" value="Unassembled WGS sequence"/>
</dbReference>
<gene>
    <name evidence="1" type="ORF">LPLAT_LOCUS5306</name>
</gene>
<name>A0AAV2MWL2_9HYME</name>
<sequence length="69" mass="8152">MEERREMEQKRSCGWKGKSAGMIQEKLEQEKGEMVATEEELAVRVWKRGKRSVRRRGVEEIVCTGRQQE</sequence>
<dbReference type="AlphaFoldDB" id="A0AAV2MWL2"/>
<comment type="caution">
    <text evidence="1">The sequence shown here is derived from an EMBL/GenBank/DDBJ whole genome shotgun (WGS) entry which is preliminary data.</text>
</comment>
<dbReference type="EMBL" id="CAXIPU020000435">
    <property type="protein sequence ID" value="CAL1671888.1"/>
    <property type="molecule type" value="Genomic_DNA"/>
</dbReference>
<protein>
    <submittedName>
        <fullName evidence="1">Uncharacterized protein</fullName>
    </submittedName>
</protein>
<reference evidence="1" key="1">
    <citation type="submission" date="2024-04" db="EMBL/GenBank/DDBJ databases">
        <authorList>
            <consortium name="Molecular Ecology Group"/>
        </authorList>
    </citation>
    <scope>NUCLEOTIDE SEQUENCE</scope>
</reference>
<organism evidence="1 2">
    <name type="scientific">Lasius platythorax</name>
    <dbReference type="NCBI Taxonomy" id="488582"/>
    <lineage>
        <taxon>Eukaryota</taxon>
        <taxon>Metazoa</taxon>
        <taxon>Ecdysozoa</taxon>
        <taxon>Arthropoda</taxon>
        <taxon>Hexapoda</taxon>
        <taxon>Insecta</taxon>
        <taxon>Pterygota</taxon>
        <taxon>Neoptera</taxon>
        <taxon>Endopterygota</taxon>
        <taxon>Hymenoptera</taxon>
        <taxon>Apocrita</taxon>
        <taxon>Aculeata</taxon>
        <taxon>Formicoidea</taxon>
        <taxon>Formicidae</taxon>
        <taxon>Formicinae</taxon>
        <taxon>Lasius</taxon>
        <taxon>Lasius</taxon>
    </lineage>
</organism>
<proteinExistence type="predicted"/>